<name>A0A1X6WVS7_9MICO</name>
<dbReference type="RefSeq" id="WP_087102863.1">
    <property type="nucleotide sequence ID" value="NZ_FWFG01000035.1"/>
</dbReference>
<proteinExistence type="predicted"/>
<gene>
    <name evidence="2" type="ORF">FM110_03970</name>
</gene>
<dbReference type="AlphaFoldDB" id="A0A1X6WVS7"/>
<evidence type="ECO:0000313" key="3">
    <source>
        <dbReference type="Proteomes" id="UP000195981"/>
    </source>
</evidence>
<dbReference type="OrthoDB" id="5951444at2"/>
<dbReference type="Proteomes" id="UP000195981">
    <property type="component" value="Unassembled WGS sequence"/>
</dbReference>
<dbReference type="Pfam" id="PF08818">
    <property type="entry name" value="DUF1801"/>
    <property type="match status" value="1"/>
</dbReference>
<protein>
    <recommendedName>
        <fullName evidence="1">YdhG-like domain-containing protein</fullName>
    </recommendedName>
</protein>
<evidence type="ECO:0000313" key="2">
    <source>
        <dbReference type="EMBL" id="SLM89663.1"/>
    </source>
</evidence>
<dbReference type="InterPro" id="IPR014922">
    <property type="entry name" value="YdhG-like"/>
</dbReference>
<feature type="domain" description="YdhG-like" evidence="1">
    <location>
        <begin position="26"/>
        <end position="130"/>
    </location>
</feature>
<reference evidence="2 3" key="1">
    <citation type="submission" date="2017-02" db="EMBL/GenBank/DDBJ databases">
        <authorList>
            <person name="Peterson S.W."/>
        </authorList>
    </citation>
    <scope>NUCLEOTIDE SEQUENCE [LARGE SCALE GENOMIC DNA]</scope>
    <source>
        <strain evidence="2 3">CIP104813</strain>
    </source>
</reference>
<organism evidence="2 3">
    <name type="scientific">Brachybacterium nesterenkovii</name>
    <dbReference type="NCBI Taxonomy" id="47847"/>
    <lineage>
        <taxon>Bacteria</taxon>
        <taxon>Bacillati</taxon>
        <taxon>Actinomycetota</taxon>
        <taxon>Actinomycetes</taxon>
        <taxon>Micrococcales</taxon>
        <taxon>Dermabacteraceae</taxon>
        <taxon>Brachybacterium</taxon>
    </lineage>
</organism>
<sequence length="139" mass="14447">MASTPKTRPTDADPVAYCAALPSSRRRSEGAALLTLFEEVTGEPSVMWGPSMIGYGSFPHTSATGRSSADWFIVGFSPRTAAISLYGLQSAPGAAELLAGLGKHRTGAGCVYVNGLKDVDLSVLRELVALARACEPTGC</sequence>
<keyword evidence="3" id="KW-1185">Reference proteome</keyword>
<evidence type="ECO:0000259" key="1">
    <source>
        <dbReference type="Pfam" id="PF08818"/>
    </source>
</evidence>
<accession>A0A1X6WVS7</accession>
<dbReference type="EMBL" id="FWFG01000035">
    <property type="protein sequence ID" value="SLM89663.1"/>
    <property type="molecule type" value="Genomic_DNA"/>
</dbReference>